<dbReference type="AlphaFoldDB" id="A0A6A1VRE9"/>
<organism evidence="1 2">
    <name type="scientific">Morella rubra</name>
    <name type="common">Chinese bayberry</name>
    <dbReference type="NCBI Taxonomy" id="262757"/>
    <lineage>
        <taxon>Eukaryota</taxon>
        <taxon>Viridiplantae</taxon>
        <taxon>Streptophyta</taxon>
        <taxon>Embryophyta</taxon>
        <taxon>Tracheophyta</taxon>
        <taxon>Spermatophyta</taxon>
        <taxon>Magnoliopsida</taxon>
        <taxon>eudicotyledons</taxon>
        <taxon>Gunneridae</taxon>
        <taxon>Pentapetalae</taxon>
        <taxon>rosids</taxon>
        <taxon>fabids</taxon>
        <taxon>Fagales</taxon>
        <taxon>Myricaceae</taxon>
        <taxon>Morella</taxon>
    </lineage>
</organism>
<proteinExistence type="predicted"/>
<reference evidence="1 2" key="1">
    <citation type="journal article" date="2019" name="Plant Biotechnol. J.">
        <title>The red bayberry genome and genetic basis of sex determination.</title>
        <authorList>
            <person name="Jia H.M."/>
            <person name="Jia H.J."/>
            <person name="Cai Q.L."/>
            <person name="Wang Y."/>
            <person name="Zhao H.B."/>
            <person name="Yang W.F."/>
            <person name="Wang G.Y."/>
            <person name="Li Y.H."/>
            <person name="Zhan D.L."/>
            <person name="Shen Y.T."/>
            <person name="Niu Q.F."/>
            <person name="Chang L."/>
            <person name="Qiu J."/>
            <person name="Zhao L."/>
            <person name="Xie H.B."/>
            <person name="Fu W.Y."/>
            <person name="Jin J."/>
            <person name="Li X.W."/>
            <person name="Jiao Y."/>
            <person name="Zhou C.C."/>
            <person name="Tu T."/>
            <person name="Chai C.Y."/>
            <person name="Gao J.L."/>
            <person name="Fan L.J."/>
            <person name="van de Weg E."/>
            <person name="Wang J.Y."/>
            <person name="Gao Z.S."/>
        </authorList>
    </citation>
    <scope>NUCLEOTIDE SEQUENCE [LARGE SCALE GENOMIC DNA]</scope>
    <source>
        <tissue evidence="1">Leaves</tissue>
    </source>
</reference>
<dbReference type="PANTHER" id="PTHR33115:SF50">
    <property type="entry name" value="ARM REPEAT SUPERFAMILY PROTEIN"/>
    <property type="match status" value="1"/>
</dbReference>
<dbReference type="InterPro" id="IPR011989">
    <property type="entry name" value="ARM-like"/>
</dbReference>
<gene>
    <name evidence="1" type="ORF">CJ030_MR5G027217</name>
</gene>
<dbReference type="OrthoDB" id="662108at2759"/>
<dbReference type="PANTHER" id="PTHR33115">
    <property type="entry name" value="ARM REPEAT SUPERFAMILY PROTEIN"/>
    <property type="match status" value="1"/>
</dbReference>
<dbReference type="EMBL" id="RXIC02000023">
    <property type="protein sequence ID" value="KAB1214168.1"/>
    <property type="molecule type" value="Genomic_DNA"/>
</dbReference>
<dbReference type="Gene3D" id="1.25.10.10">
    <property type="entry name" value="Leucine-rich Repeat Variant"/>
    <property type="match status" value="1"/>
</dbReference>
<dbReference type="Proteomes" id="UP000516437">
    <property type="component" value="Chromosome 5"/>
</dbReference>
<comment type="caution">
    <text evidence="1">The sequence shown here is derived from an EMBL/GenBank/DDBJ whole genome shotgun (WGS) entry which is preliminary data.</text>
</comment>
<evidence type="ECO:0000313" key="1">
    <source>
        <dbReference type="EMBL" id="KAB1214168.1"/>
    </source>
</evidence>
<evidence type="ECO:0000313" key="2">
    <source>
        <dbReference type="Proteomes" id="UP000516437"/>
    </source>
</evidence>
<name>A0A6A1VRE9_9ROSI</name>
<keyword evidence="2" id="KW-1185">Reference proteome</keyword>
<accession>A0A6A1VRE9</accession>
<sequence>MERAFWEWRVRFCRLLDHVNEECELGPSGMVSIRRFFYDAYSRCVNGSIFDGLQMDMFTFATDLLASNSPDEQDEDIRRSAAEILSKLAGKKQNSLRIAGVAGAMESISSLLQTKRSSSSEADEISETKTIDDHANYDCWTFNDLGLRILKNLARDHDNCGKIGKHGASSQKL</sequence>
<protein>
    <submittedName>
        <fullName evidence="1">Uncharacterized protein</fullName>
    </submittedName>
</protein>